<dbReference type="EMBL" id="SIHJ01000001">
    <property type="protein sequence ID" value="TWT35948.1"/>
    <property type="molecule type" value="Genomic_DNA"/>
</dbReference>
<organism evidence="1 2">
    <name type="scientific">Posidoniimonas corsicana</name>
    <dbReference type="NCBI Taxonomy" id="1938618"/>
    <lineage>
        <taxon>Bacteria</taxon>
        <taxon>Pseudomonadati</taxon>
        <taxon>Planctomycetota</taxon>
        <taxon>Planctomycetia</taxon>
        <taxon>Pirellulales</taxon>
        <taxon>Lacipirellulaceae</taxon>
        <taxon>Posidoniimonas</taxon>
    </lineage>
</organism>
<gene>
    <name evidence="1" type="ORF">KOR34_08450</name>
</gene>
<dbReference type="Proteomes" id="UP000316714">
    <property type="component" value="Unassembled WGS sequence"/>
</dbReference>
<keyword evidence="2" id="KW-1185">Reference proteome</keyword>
<evidence type="ECO:0000313" key="2">
    <source>
        <dbReference type="Proteomes" id="UP000316714"/>
    </source>
</evidence>
<dbReference type="RefSeq" id="WP_146562486.1">
    <property type="nucleotide sequence ID" value="NZ_SIHJ01000001.1"/>
</dbReference>
<reference evidence="1 2" key="1">
    <citation type="submission" date="2019-02" db="EMBL/GenBank/DDBJ databases">
        <title>Deep-cultivation of Planctomycetes and their phenomic and genomic characterization uncovers novel biology.</title>
        <authorList>
            <person name="Wiegand S."/>
            <person name="Jogler M."/>
            <person name="Boedeker C."/>
            <person name="Pinto D."/>
            <person name="Vollmers J."/>
            <person name="Rivas-Marin E."/>
            <person name="Kohn T."/>
            <person name="Peeters S.H."/>
            <person name="Heuer A."/>
            <person name="Rast P."/>
            <person name="Oberbeckmann S."/>
            <person name="Bunk B."/>
            <person name="Jeske O."/>
            <person name="Meyerdierks A."/>
            <person name="Storesund J.E."/>
            <person name="Kallscheuer N."/>
            <person name="Luecker S."/>
            <person name="Lage O.M."/>
            <person name="Pohl T."/>
            <person name="Merkel B.J."/>
            <person name="Hornburger P."/>
            <person name="Mueller R.-W."/>
            <person name="Bruemmer F."/>
            <person name="Labrenz M."/>
            <person name="Spormann A.M."/>
            <person name="Op Den Camp H."/>
            <person name="Overmann J."/>
            <person name="Amann R."/>
            <person name="Jetten M.S.M."/>
            <person name="Mascher T."/>
            <person name="Medema M.H."/>
            <person name="Devos D.P."/>
            <person name="Kaster A.-K."/>
            <person name="Ovreas L."/>
            <person name="Rohde M."/>
            <person name="Galperin M.Y."/>
            <person name="Jogler C."/>
        </authorList>
    </citation>
    <scope>NUCLEOTIDE SEQUENCE [LARGE SCALE GENOMIC DNA]</scope>
    <source>
        <strain evidence="1 2">KOR34</strain>
    </source>
</reference>
<dbReference type="InterPro" id="IPR032675">
    <property type="entry name" value="LRR_dom_sf"/>
</dbReference>
<proteinExistence type="predicted"/>
<accession>A0A5C5VBL6</accession>
<dbReference type="Gene3D" id="3.80.10.10">
    <property type="entry name" value="Ribonuclease Inhibitor"/>
    <property type="match status" value="1"/>
</dbReference>
<dbReference type="AlphaFoldDB" id="A0A5C5VBL6"/>
<name>A0A5C5VBL6_9BACT</name>
<dbReference type="OrthoDB" id="272105at2"/>
<evidence type="ECO:0000313" key="1">
    <source>
        <dbReference type="EMBL" id="TWT35948.1"/>
    </source>
</evidence>
<sequence length="239" mass="24587">MPNDSVSSSKGKLGLVLILVAALAAIAIGIVEFTPMAGADETGTRAELSKYGVLATLDGSGSRVASVNFSTIKDEVNFEQAFEIVRGLRAVSSLNLDGMPIDDSHLAEIGKMTSLASLSLGGCGVGAEGLGDLRRLRDLAVLNLSGAQLSDDTLVEIGQLSKLTAIDLSECGPLTDLSPLAGLPKLNLLVLARAKLGDDALAGLQAAPAMTRLSLGGAEYSADDLKALRDSKPELVVDE</sequence>
<protein>
    <submittedName>
        <fullName evidence="1">Leucine Rich repeats (2 copies)</fullName>
    </submittedName>
</protein>
<dbReference type="SUPFAM" id="SSF52047">
    <property type="entry name" value="RNI-like"/>
    <property type="match status" value="1"/>
</dbReference>
<comment type="caution">
    <text evidence="1">The sequence shown here is derived from an EMBL/GenBank/DDBJ whole genome shotgun (WGS) entry which is preliminary data.</text>
</comment>